<keyword evidence="5" id="KW-0378">Hydrolase</keyword>
<evidence type="ECO:0000256" key="6">
    <source>
        <dbReference type="ARBA" id="ARBA00023157"/>
    </source>
</evidence>
<evidence type="ECO:0000313" key="17">
    <source>
        <dbReference type="Proteomes" id="UP001194746"/>
    </source>
</evidence>
<evidence type="ECO:0000256" key="13">
    <source>
        <dbReference type="SAM" id="MobiDB-lite"/>
    </source>
</evidence>
<dbReference type="SUPFAM" id="SSF48208">
    <property type="entry name" value="Six-hairpin glycosidases"/>
    <property type="match status" value="1"/>
</dbReference>
<organism evidence="16 17">
    <name type="scientific">Aspergillus nanangensis</name>
    <dbReference type="NCBI Taxonomy" id="2582783"/>
    <lineage>
        <taxon>Eukaryota</taxon>
        <taxon>Fungi</taxon>
        <taxon>Dikarya</taxon>
        <taxon>Ascomycota</taxon>
        <taxon>Pezizomycotina</taxon>
        <taxon>Eurotiomycetes</taxon>
        <taxon>Eurotiomycetidae</taxon>
        <taxon>Eurotiales</taxon>
        <taxon>Aspergillaceae</taxon>
        <taxon>Aspergillus</taxon>
        <taxon>Aspergillus subgen. Circumdati</taxon>
    </lineage>
</organism>
<proteinExistence type="inferred from homology"/>
<dbReference type="InterPro" id="IPR011613">
    <property type="entry name" value="GH15-like"/>
</dbReference>
<dbReference type="Pfam" id="PF00723">
    <property type="entry name" value="Glyco_hydro_15"/>
    <property type="match status" value="1"/>
</dbReference>
<evidence type="ECO:0000259" key="15">
    <source>
        <dbReference type="Pfam" id="PF00723"/>
    </source>
</evidence>
<dbReference type="InterPro" id="IPR000165">
    <property type="entry name" value="Glucoamylase"/>
</dbReference>
<keyword evidence="10" id="KW-0624">Polysaccharide degradation</keyword>
<evidence type="ECO:0000313" key="16">
    <source>
        <dbReference type="EMBL" id="KAF9885466.1"/>
    </source>
</evidence>
<feature type="compositionally biased region" description="Polar residues" evidence="13">
    <location>
        <begin position="478"/>
        <end position="494"/>
    </location>
</feature>
<dbReference type="GO" id="GO:0000324">
    <property type="term" value="C:fungal-type vacuole"/>
    <property type="evidence" value="ECO:0007669"/>
    <property type="project" value="TreeGrafter"/>
</dbReference>
<keyword evidence="4 14" id="KW-0732">Signal</keyword>
<gene>
    <name evidence="16" type="ORF">FE257_012902</name>
</gene>
<feature type="region of interest" description="Disordered" evidence="13">
    <location>
        <begin position="466"/>
        <end position="494"/>
    </location>
</feature>
<evidence type="ECO:0000256" key="3">
    <source>
        <dbReference type="ARBA" id="ARBA00012593"/>
    </source>
</evidence>
<reference evidence="16" key="2">
    <citation type="submission" date="2020-02" db="EMBL/GenBank/DDBJ databases">
        <authorList>
            <person name="Gilchrist C.L.M."/>
            <person name="Chooi Y.-H."/>
        </authorList>
    </citation>
    <scope>NUCLEOTIDE SEQUENCE</scope>
    <source>
        <strain evidence="16">MST-FP2251</strain>
    </source>
</reference>
<dbReference type="PANTHER" id="PTHR31616:SF12">
    <property type="entry name" value="GLUCOAMYLASE"/>
    <property type="match status" value="1"/>
</dbReference>
<dbReference type="EMBL" id="VCAU01000095">
    <property type="protein sequence ID" value="KAF9885466.1"/>
    <property type="molecule type" value="Genomic_DNA"/>
</dbReference>
<comment type="caution">
    <text evidence="16">The sequence shown here is derived from an EMBL/GenBank/DDBJ whole genome shotgun (WGS) entry which is preliminary data.</text>
</comment>
<evidence type="ECO:0000256" key="2">
    <source>
        <dbReference type="ARBA" id="ARBA00006188"/>
    </source>
</evidence>
<dbReference type="InterPro" id="IPR012341">
    <property type="entry name" value="6hp_glycosidase-like_sf"/>
</dbReference>
<evidence type="ECO:0000256" key="4">
    <source>
        <dbReference type="ARBA" id="ARBA00022729"/>
    </source>
</evidence>
<comment type="catalytic activity">
    <reaction evidence="1">
        <text>Hydrolysis of terminal (1-&gt;4)-linked alpha-D-glucose residues successively from non-reducing ends of the chains with release of beta-D-glucose.</text>
        <dbReference type="EC" id="3.2.1.3"/>
    </reaction>
</comment>
<feature type="domain" description="GH15-like" evidence="15">
    <location>
        <begin position="41"/>
        <end position="454"/>
    </location>
</feature>
<sequence length="494" mass="52839">MWAKTLFLINAFAGAVAASPRFPMHRRQSDLEAFIQKQTPIAKQGVLNNIGDEGSLVQGAAAGIVVASPSKDNPDYFYTWTRDSGLTMLGVVEQFLNGDSSLESLIQAYVDSQATQQGVSNPSGDLSDGSGLGEPKFMVDISPFTDAWGRPQRDGPALRASALISYGNSLISNGKDSAALKNIWPIVQNDLAYVGQYWNQSTFDLWEEVQGSSFFTTAVQHKALVEGNAFAKALGQTCDSCAVAPQILCFLQSYWDGSGVVSNTPTNGRTGLDANSVLTSIHTFDPEAKCDDVTFQPCSSRALSNHKRFVDSFRDIYTVNQGRGAGKAAAVGRYAEDTYQGGNPWYLTTLAAAELLYDALYQWDAQGTLTVNDVSQAFFQDLVGNVTAGDYAKSSAEYKSLTAAVKSYADGFVSVVQEYTPSDGGLAEQFTRDGGDPASAVNLTWSFASFLTAMDRRDGTVPPSWGASAANEVPSECSGETVTGTYATPSPGTW</sequence>
<evidence type="ECO:0000256" key="5">
    <source>
        <dbReference type="ARBA" id="ARBA00022801"/>
    </source>
</evidence>
<dbReference type="EC" id="3.2.1.3" evidence="3"/>
<feature type="signal peptide" evidence="14">
    <location>
        <begin position="1"/>
        <end position="18"/>
    </location>
</feature>
<evidence type="ECO:0000256" key="11">
    <source>
        <dbReference type="ARBA" id="ARBA00033442"/>
    </source>
</evidence>
<dbReference type="PANTHER" id="PTHR31616">
    <property type="entry name" value="TREHALASE"/>
    <property type="match status" value="1"/>
</dbReference>
<dbReference type="GO" id="GO:0004339">
    <property type="term" value="F:glucan 1,4-alpha-glucosidase activity"/>
    <property type="evidence" value="ECO:0007669"/>
    <property type="project" value="UniProtKB-EC"/>
</dbReference>
<name>A0AAD4CFB5_ASPNN</name>
<keyword evidence="8" id="KW-0119">Carbohydrate metabolism</keyword>
<keyword evidence="7" id="KW-0325">Glycoprotein</keyword>
<feature type="chain" id="PRO_5042041045" description="glucan 1,4-alpha-glucosidase" evidence="14">
    <location>
        <begin position="19"/>
        <end position="494"/>
    </location>
</feature>
<dbReference type="Proteomes" id="UP001194746">
    <property type="component" value="Unassembled WGS sequence"/>
</dbReference>
<evidence type="ECO:0000256" key="9">
    <source>
        <dbReference type="ARBA" id="ARBA00023295"/>
    </source>
</evidence>
<protein>
    <recommendedName>
        <fullName evidence="3">glucan 1,4-alpha-glucosidase</fullName>
        <ecNumber evidence="3">3.2.1.3</ecNumber>
    </recommendedName>
    <alternativeName>
        <fullName evidence="12">1,4-alpha-D-glucan glucohydrolase</fullName>
    </alternativeName>
    <alternativeName>
        <fullName evidence="11">Glucan 1,4-alpha-glucosidase</fullName>
    </alternativeName>
</protein>
<dbReference type="InterPro" id="IPR008928">
    <property type="entry name" value="6-hairpin_glycosidase_sf"/>
</dbReference>
<dbReference type="AlphaFoldDB" id="A0AAD4CFB5"/>
<keyword evidence="9" id="KW-0326">Glycosidase</keyword>
<dbReference type="PRINTS" id="PR00736">
    <property type="entry name" value="GLHYDRLASE15"/>
</dbReference>
<dbReference type="GO" id="GO:0000272">
    <property type="term" value="P:polysaccharide catabolic process"/>
    <property type="evidence" value="ECO:0007669"/>
    <property type="project" value="UniProtKB-KW"/>
</dbReference>
<dbReference type="FunFam" id="1.50.10.10:FF:000018">
    <property type="entry name" value="Glucoamylase"/>
    <property type="match status" value="1"/>
</dbReference>
<evidence type="ECO:0000256" key="12">
    <source>
        <dbReference type="ARBA" id="ARBA00033473"/>
    </source>
</evidence>
<comment type="similarity">
    <text evidence="2">Belongs to the glycosyl hydrolase 15 family.</text>
</comment>
<dbReference type="Gene3D" id="1.50.10.10">
    <property type="match status" value="1"/>
</dbReference>
<evidence type="ECO:0000256" key="10">
    <source>
        <dbReference type="ARBA" id="ARBA00023326"/>
    </source>
</evidence>
<evidence type="ECO:0000256" key="1">
    <source>
        <dbReference type="ARBA" id="ARBA00001863"/>
    </source>
</evidence>
<evidence type="ECO:0000256" key="7">
    <source>
        <dbReference type="ARBA" id="ARBA00023180"/>
    </source>
</evidence>
<keyword evidence="17" id="KW-1185">Reference proteome</keyword>
<accession>A0AAD4CFB5</accession>
<evidence type="ECO:0000256" key="8">
    <source>
        <dbReference type="ARBA" id="ARBA00023277"/>
    </source>
</evidence>
<evidence type="ECO:0000256" key="14">
    <source>
        <dbReference type="SAM" id="SignalP"/>
    </source>
</evidence>
<reference evidence="16" key="1">
    <citation type="journal article" date="2019" name="Beilstein J. Org. Chem.">
        <title>Nanangenines: drimane sesquiterpenoids as the dominant metabolite cohort of a novel Australian fungus, Aspergillus nanangensis.</title>
        <authorList>
            <person name="Lacey H.J."/>
            <person name="Gilchrist C.L.M."/>
            <person name="Crombie A."/>
            <person name="Kalaitzis J.A."/>
            <person name="Vuong D."/>
            <person name="Rutledge P.J."/>
            <person name="Turner P."/>
            <person name="Pitt J.I."/>
            <person name="Lacey E."/>
            <person name="Chooi Y.H."/>
            <person name="Piggott A.M."/>
        </authorList>
    </citation>
    <scope>NUCLEOTIDE SEQUENCE</scope>
    <source>
        <strain evidence="16">MST-FP2251</strain>
    </source>
</reference>
<keyword evidence="6" id="KW-1015">Disulfide bond</keyword>